<dbReference type="EMBL" id="BSXS01000130">
    <property type="protein sequence ID" value="GME71007.1"/>
    <property type="molecule type" value="Genomic_DNA"/>
</dbReference>
<dbReference type="Proteomes" id="UP001165064">
    <property type="component" value="Unassembled WGS sequence"/>
</dbReference>
<protein>
    <submittedName>
        <fullName evidence="1">Unnamed protein product</fullName>
    </submittedName>
</protein>
<evidence type="ECO:0000313" key="2">
    <source>
        <dbReference type="Proteomes" id="UP001165064"/>
    </source>
</evidence>
<reference evidence="1" key="1">
    <citation type="submission" date="2023-04" db="EMBL/GenBank/DDBJ databases">
        <title>Ambrosiozyma monospora NBRC 10751.</title>
        <authorList>
            <person name="Ichikawa N."/>
            <person name="Sato H."/>
            <person name="Tonouchi N."/>
        </authorList>
    </citation>
    <scope>NUCLEOTIDE SEQUENCE</scope>
    <source>
        <strain evidence="1">NBRC 10751</strain>
    </source>
</reference>
<accession>A0ACB5SRT5</accession>
<gene>
    <name evidence="1" type="ORF">Amon02_000041900</name>
</gene>
<keyword evidence="2" id="KW-1185">Reference proteome</keyword>
<name>A0ACB5SRT5_AMBMO</name>
<proteinExistence type="predicted"/>
<sequence length="217" mass="25702">MTFQITSDAQRIVEQLPIELQCVLVENVLFNFLTENKEFVDECHVEQQLVLEKFHIQNLLRRPLRCIHLLFDYDKLLDMILVNVIKELVFDSKIISSPSFSAFTKFIRRKSIKIDIVLTEEITLDFDSVAPFFKECCRKIDADYRMIYELHDPRYLTYVTSLTCHPHVLQTIFNRIKLPSMLRLTELKIVIDADSLVHLTYLPMTIYFRRLRTGGRL</sequence>
<evidence type="ECO:0000313" key="1">
    <source>
        <dbReference type="EMBL" id="GME71007.1"/>
    </source>
</evidence>
<organism evidence="1 2">
    <name type="scientific">Ambrosiozyma monospora</name>
    <name type="common">Yeast</name>
    <name type="synonym">Endomycopsis monosporus</name>
    <dbReference type="NCBI Taxonomy" id="43982"/>
    <lineage>
        <taxon>Eukaryota</taxon>
        <taxon>Fungi</taxon>
        <taxon>Dikarya</taxon>
        <taxon>Ascomycota</taxon>
        <taxon>Saccharomycotina</taxon>
        <taxon>Pichiomycetes</taxon>
        <taxon>Pichiales</taxon>
        <taxon>Pichiaceae</taxon>
        <taxon>Ambrosiozyma</taxon>
    </lineage>
</organism>
<comment type="caution">
    <text evidence="1">The sequence shown here is derived from an EMBL/GenBank/DDBJ whole genome shotgun (WGS) entry which is preliminary data.</text>
</comment>